<gene>
    <name evidence="1" type="ORF">Slin15195_G078950</name>
</gene>
<accession>A0A9Q9AZG8</accession>
<sequence length="120" mass="13815">MGSVEDEQAEHGIWPQIRPLRRFVLEHAKLRLEVELRIELGPRSQVDLTGKFWTIAKVDMRVLAESARLAKEIVEEETIPLIIDWGPLYDEHYDTICGMACFLDRLQVLASSSWEGAQPR</sequence>
<protein>
    <submittedName>
        <fullName evidence="1">Uncharacterized protein</fullName>
    </submittedName>
</protein>
<evidence type="ECO:0000313" key="2">
    <source>
        <dbReference type="Proteomes" id="UP001056384"/>
    </source>
</evidence>
<reference evidence="1" key="1">
    <citation type="submission" date="2022-06" db="EMBL/GenBank/DDBJ databases">
        <title>Complete genome sequences of two strains of the flax pathogen Septoria linicola.</title>
        <authorList>
            <person name="Lapalu N."/>
            <person name="Simon A."/>
            <person name="Demenou B."/>
            <person name="Paumier D."/>
            <person name="Guillot M.-P."/>
            <person name="Gout L."/>
            <person name="Valade R."/>
        </authorList>
    </citation>
    <scope>NUCLEOTIDE SEQUENCE</scope>
    <source>
        <strain evidence="1">SE15195</strain>
    </source>
</reference>
<evidence type="ECO:0000313" key="1">
    <source>
        <dbReference type="EMBL" id="USW54576.1"/>
    </source>
</evidence>
<keyword evidence="2" id="KW-1185">Reference proteome</keyword>
<dbReference type="Proteomes" id="UP001056384">
    <property type="component" value="Chromosome 6"/>
</dbReference>
<name>A0A9Q9AZG8_9PEZI</name>
<dbReference type="AlphaFoldDB" id="A0A9Q9AZG8"/>
<organism evidence="1 2">
    <name type="scientific">Septoria linicola</name>
    <dbReference type="NCBI Taxonomy" id="215465"/>
    <lineage>
        <taxon>Eukaryota</taxon>
        <taxon>Fungi</taxon>
        <taxon>Dikarya</taxon>
        <taxon>Ascomycota</taxon>
        <taxon>Pezizomycotina</taxon>
        <taxon>Dothideomycetes</taxon>
        <taxon>Dothideomycetidae</taxon>
        <taxon>Mycosphaerellales</taxon>
        <taxon>Mycosphaerellaceae</taxon>
        <taxon>Septoria</taxon>
    </lineage>
</organism>
<dbReference type="EMBL" id="CP099423">
    <property type="protein sequence ID" value="USW54576.1"/>
    <property type="molecule type" value="Genomic_DNA"/>
</dbReference>
<proteinExistence type="predicted"/>